<name>A0A3B7QZA6_9BACT</name>
<gene>
    <name evidence="1" type="ORF">D3Y59_06580</name>
</gene>
<dbReference type="SUPFAM" id="SSF48371">
    <property type="entry name" value="ARM repeat"/>
    <property type="match status" value="1"/>
</dbReference>
<organism evidence="1 2">
    <name type="scientific">Hymenobacter oligotrophus</name>
    <dbReference type="NCBI Taxonomy" id="2319843"/>
    <lineage>
        <taxon>Bacteria</taxon>
        <taxon>Pseudomonadati</taxon>
        <taxon>Bacteroidota</taxon>
        <taxon>Cytophagia</taxon>
        <taxon>Cytophagales</taxon>
        <taxon>Hymenobacteraceae</taxon>
        <taxon>Hymenobacter</taxon>
    </lineage>
</organism>
<dbReference type="InterPro" id="IPR016024">
    <property type="entry name" value="ARM-type_fold"/>
</dbReference>
<dbReference type="AlphaFoldDB" id="A0A3B7QZA6"/>
<evidence type="ECO:0000313" key="2">
    <source>
        <dbReference type="Proteomes" id="UP000262802"/>
    </source>
</evidence>
<protein>
    <recommendedName>
        <fullName evidence="3">HEAT repeat domain-containing protein</fullName>
    </recommendedName>
</protein>
<evidence type="ECO:0008006" key="3">
    <source>
        <dbReference type="Google" id="ProtNLM"/>
    </source>
</evidence>
<proteinExistence type="predicted"/>
<keyword evidence="2" id="KW-1185">Reference proteome</keyword>
<evidence type="ECO:0000313" key="1">
    <source>
        <dbReference type="EMBL" id="AYA36752.1"/>
    </source>
</evidence>
<accession>A0A3B7QZA6</accession>
<dbReference type="KEGG" id="hyh:D3Y59_06580"/>
<dbReference type="RefSeq" id="WP_119444330.1">
    <property type="nucleotide sequence ID" value="NZ_CP032317.1"/>
</dbReference>
<dbReference type="Proteomes" id="UP000262802">
    <property type="component" value="Chromosome"/>
</dbReference>
<dbReference type="EMBL" id="CP032317">
    <property type="protein sequence ID" value="AYA36752.1"/>
    <property type="molecule type" value="Genomic_DNA"/>
</dbReference>
<reference evidence="1 2" key="1">
    <citation type="submission" date="2018-09" db="EMBL/GenBank/DDBJ databases">
        <title>Hymenobacter medium sp. nov., isolated from R2A medium.</title>
        <authorList>
            <person name="Yingchao G."/>
        </authorList>
    </citation>
    <scope>NUCLEOTIDE SEQUENCE [LARGE SCALE GENOMIC DNA]</scope>
    <source>
        <strain evidence="2">sh-6</strain>
    </source>
</reference>
<sequence length="179" mass="19996">MNLQDELLREHSRLHYQRLTAYIGADETRFAALMRLLFAGPRRLTQMAAGLLGHCAEAQPHLLATYLQELLPFCQLPNQPDAVLRNTMRALQFADVPADVQAQAFDSCLAALGNPTTPVATQTFALSAATRLCEQHPALAEELLWALEPLLPQARSALRSRAQKELPKLRRLRLAHRTV</sequence>
<dbReference type="OrthoDB" id="667893at2"/>